<dbReference type="SUPFAM" id="SSF54506">
    <property type="entry name" value="Diaminopimelate epimerase-like"/>
    <property type="match status" value="1"/>
</dbReference>
<dbReference type="Proteomes" id="UP000195981">
    <property type="component" value="Unassembled WGS sequence"/>
</dbReference>
<dbReference type="EMBL" id="FWFG01000119">
    <property type="protein sequence ID" value="SLM95921.1"/>
    <property type="molecule type" value="Genomic_DNA"/>
</dbReference>
<dbReference type="AlphaFoldDB" id="A0A1X6X9J5"/>
<gene>
    <name evidence="2" type="ORF">FM110_13590</name>
</gene>
<dbReference type="InterPro" id="IPR003719">
    <property type="entry name" value="Phenazine_PhzF-like"/>
</dbReference>
<dbReference type="NCBIfam" id="TIGR00654">
    <property type="entry name" value="PhzF_family"/>
    <property type="match status" value="1"/>
</dbReference>
<dbReference type="PANTHER" id="PTHR13774:SF32">
    <property type="entry name" value="ANTISENSE-ENHANCING SEQUENCE 1"/>
    <property type="match status" value="1"/>
</dbReference>
<dbReference type="OrthoDB" id="9788221at2"/>
<dbReference type="RefSeq" id="WP_087105280.1">
    <property type="nucleotide sequence ID" value="NZ_FWFG01000119.1"/>
</dbReference>
<dbReference type="Pfam" id="PF02567">
    <property type="entry name" value="PhzC-PhzF"/>
    <property type="match status" value="2"/>
</dbReference>
<dbReference type="GO" id="GO:0005737">
    <property type="term" value="C:cytoplasm"/>
    <property type="evidence" value="ECO:0007669"/>
    <property type="project" value="TreeGrafter"/>
</dbReference>
<dbReference type="GO" id="GO:0016853">
    <property type="term" value="F:isomerase activity"/>
    <property type="evidence" value="ECO:0007669"/>
    <property type="project" value="TreeGrafter"/>
</dbReference>
<dbReference type="Gene3D" id="3.10.310.10">
    <property type="entry name" value="Diaminopimelate Epimerase, Chain A, domain 1"/>
    <property type="match status" value="2"/>
</dbReference>
<protein>
    <submittedName>
        <fullName evidence="2">Phenazine biosynthesis protein PhzF like</fullName>
    </submittedName>
</protein>
<dbReference type="PANTHER" id="PTHR13774">
    <property type="entry name" value="PHENAZINE BIOSYNTHESIS PROTEIN"/>
    <property type="match status" value="1"/>
</dbReference>
<evidence type="ECO:0000313" key="3">
    <source>
        <dbReference type="Proteomes" id="UP000195981"/>
    </source>
</evidence>
<evidence type="ECO:0000313" key="2">
    <source>
        <dbReference type="EMBL" id="SLM95921.1"/>
    </source>
</evidence>
<organism evidence="2 3">
    <name type="scientific">Brachybacterium nesterenkovii</name>
    <dbReference type="NCBI Taxonomy" id="47847"/>
    <lineage>
        <taxon>Bacteria</taxon>
        <taxon>Bacillati</taxon>
        <taxon>Actinomycetota</taxon>
        <taxon>Actinomycetes</taxon>
        <taxon>Micrococcales</taxon>
        <taxon>Dermabacteraceae</taxon>
        <taxon>Brachybacterium</taxon>
    </lineage>
</organism>
<keyword evidence="3" id="KW-1185">Reference proteome</keyword>
<accession>A0A1X6X9J5</accession>
<reference evidence="2 3" key="1">
    <citation type="submission" date="2017-02" db="EMBL/GenBank/DDBJ databases">
        <authorList>
            <person name="Peterson S.W."/>
        </authorList>
    </citation>
    <scope>NUCLEOTIDE SEQUENCE [LARGE SCALE GENOMIC DNA]</scope>
    <source>
        <strain evidence="2 3">CIP104813</strain>
    </source>
</reference>
<name>A0A1X6X9J5_9MICO</name>
<dbReference type="PIRSF" id="PIRSF016184">
    <property type="entry name" value="PhzC_PhzF"/>
    <property type="match status" value="1"/>
</dbReference>
<evidence type="ECO:0000256" key="1">
    <source>
        <dbReference type="PIRSR" id="PIRSR016184-1"/>
    </source>
</evidence>
<sequence>MTPRSRAFAQVDVFGAAPFRGNPVAVVLDASGMSDADMQAVAAWTNLSETVFILPATDPGADYRARILTPHTELPFAGHPTLGAAAAWLDAGGPISGADVVQECGAGLVRVRRDGAEATGGVSAAGGAAGGLAGGRTDGLADGPMGGASDGRAEVLAFAAPPLVRTGPLETREMYGYAASLGLTLLDVQAHGWVDNGPGWCVLDLGSAEAVLAVEPDYQAMPGAKVAVVGACPPGSEHAYEVRAFVAAGYEDPVTGSLNAGLAQWMLDRDLVQTPFTAHQGTRVGRDGVVRIDRDDDGALWVGGSVRVLERGTIRV</sequence>
<proteinExistence type="predicted"/>
<feature type="active site" evidence="1">
    <location>
        <position position="49"/>
    </location>
</feature>